<dbReference type="Pfam" id="PF00486">
    <property type="entry name" value="Trans_reg_C"/>
    <property type="match status" value="1"/>
</dbReference>
<evidence type="ECO:0000256" key="6">
    <source>
        <dbReference type="PROSITE-ProRule" id="PRU00169"/>
    </source>
</evidence>
<dbReference type="SMART" id="SM00448">
    <property type="entry name" value="REC"/>
    <property type="match status" value="1"/>
</dbReference>
<feature type="DNA-binding region" description="OmpR/PhoB-type" evidence="7">
    <location>
        <begin position="123"/>
        <end position="220"/>
    </location>
</feature>
<dbReference type="SUPFAM" id="SSF52172">
    <property type="entry name" value="CheY-like"/>
    <property type="match status" value="1"/>
</dbReference>
<evidence type="ECO:0000256" key="1">
    <source>
        <dbReference type="ARBA" id="ARBA00022553"/>
    </source>
</evidence>
<evidence type="ECO:0000313" key="11">
    <source>
        <dbReference type="Proteomes" id="UP000248326"/>
    </source>
</evidence>
<dbReference type="GO" id="GO:0000156">
    <property type="term" value="F:phosphorelay response regulator activity"/>
    <property type="evidence" value="ECO:0007669"/>
    <property type="project" value="TreeGrafter"/>
</dbReference>
<reference evidence="10 11" key="1">
    <citation type="submission" date="2018-06" db="EMBL/GenBank/DDBJ databases">
        <title>Genomic Encyclopedia of Type Strains, Phase IV (KMG-IV): sequencing the most valuable type-strain genomes for metagenomic binning, comparative biology and taxonomic classification.</title>
        <authorList>
            <person name="Goeker M."/>
        </authorList>
    </citation>
    <scope>NUCLEOTIDE SEQUENCE [LARGE SCALE GENOMIC DNA]</scope>
    <source>
        <strain evidence="10 11">DSM 18048</strain>
    </source>
</reference>
<evidence type="ECO:0000256" key="2">
    <source>
        <dbReference type="ARBA" id="ARBA00023012"/>
    </source>
</evidence>
<dbReference type="GO" id="GO:0005829">
    <property type="term" value="C:cytosol"/>
    <property type="evidence" value="ECO:0007669"/>
    <property type="project" value="TreeGrafter"/>
</dbReference>
<dbReference type="InterPro" id="IPR001867">
    <property type="entry name" value="OmpR/PhoB-type_DNA-bd"/>
</dbReference>
<dbReference type="SUPFAM" id="SSF46894">
    <property type="entry name" value="C-terminal effector domain of the bipartite response regulators"/>
    <property type="match status" value="1"/>
</dbReference>
<sequence length="222" mass="25082">MAERILVIEDDPDIQHLLDLTLRDEGYETVTATTAWEGLSIARSTRLDLAMVDLNLPDMNGSVVTKKLRNDHCHLPIVILTALDAIEHKVHLMDLGANDFIVKPFNSDELLARLHVQFRQKSEGTLRVGVLEVNFRTGLATWAGRKLELSGKEFELLGYLARHPGRVFRMEELYGSLWMEEEPSESLLRVHMFNLRRKLETAGVVGVIRTVRGLGYGLVLPS</sequence>
<dbReference type="PROSITE" id="PS50110">
    <property type="entry name" value="RESPONSE_REGULATORY"/>
    <property type="match status" value="1"/>
</dbReference>
<dbReference type="SMART" id="SM00862">
    <property type="entry name" value="Trans_reg_C"/>
    <property type="match status" value="1"/>
</dbReference>
<evidence type="ECO:0000313" key="10">
    <source>
        <dbReference type="EMBL" id="PYE54168.1"/>
    </source>
</evidence>
<evidence type="ECO:0000256" key="7">
    <source>
        <dbReference type="PROSITE-ProRule" id="PRU01091"/>
    </source>
</evidence>
<dbReference type="InterPro" id="IPR001789">
    <property type="entry name" value="Sig_transdc_resp-reg_receiver"/>
</dbReference>
<dbReference type="PANTHER" id="PTHR48111:SF22">
    <property type="entry name" value="REGULATOR OF RPOS"/>
    <property type="match status" value="1"/>
</dbReference>
<keyword evidence="5" id="KW-0804">Transcription</keyword>
<dbReference type="CDD" id="cd17574">
    <property type="entry name" value="REC_OmpR"/>
    <property type="match status" value="1"/>
</dbReference>
<dbReference type="GO" id="GO:0006355">
    <property type="term" value="P:regulation of DNA-templated transcription"/>
    <property type="evidence" value="ECO:0007669"/>
    <property type="project" value="InterPro"/>
</dbReference>
<dbReference type="CDD" id="cd00383">
    <property type="entry name" value="trans_reg_C"/>
    <property type="match status" value="1"/>
</dbReference>
<dbReference type="GO" id="GO:0032993">
    <property type="term" value="C:protein-DNA complex"/>
    <property type="evidence" value="ECO:0007669"/>
    <property type="project" value="TreeGrafter"/>
</dbReference>
<feature type="modified residue" description="4-aspartylphosphate" evidence="6">
    <location>
        <position position="53"/>
    </location>
</feature>
<evidence type="ECO:0000256" key="3">
    <source>
        <dbReference type="ARBA" id="ARBA00023015"/>
    </source>
</evidence>
<keyword evidence="2" id="KW-0902">Two-component regulatory system</keyword>
<keyword evidence="3" id="KW-0805">Transcription regulation</keyword>
<evidence type="ECO:0000259" key="9">
    <source>
        <dbReference type="PROSITE" id="PS51755"/>
    </source>
</evidence>
<dbReference type="AlphaFoldDB" id="A0A318SCS8"/>
<dbReference type="Gene3D" id="1.10.10.10">
    <property type="entry name" value="Winged helix-like DNA-binding domain superfamily/Winged helix DNA-binding domain"/>
    <property type="match status" value="1"/>
</dbReference>
<evidence type="ECO:0000256" key="4">
    <source>
        <dbReference type="ARBA" id="ARBA00023125"/>
    </source>
</evidence>
<keyword evidence="11" id="KW-1185">Reference proteome</keyword>
<dbReference type="InterPro" id="IPR016032">
    <property type="entry name" value="Sig_transdc_resp-reg_C-effctor"/>
</dbReference>
<evidence type="ECO:0000256" key="5">
    <source>
        <dbReference type="ARBA" id="ARBA00023163"/>
    </source>
</evidence>
<evidence type="ECO:0000259" key="8">
    <source>
        <dbReference type="PROSITE" id="PS50110"/>
    </source>
</evidence>
<accession>A0A318SCS8</accession>
<dbReference type="InterPro" id="IPR036388">
    <property type="entry name" value="WH-like_DNA-bd_sf"/>
</dbReference>
<comment type="caution">
    <text evidence="10">The sequence shown here is derived from an EMBL/GenBank/DDBJ whole genome shotgun (WGS) entry which is preliminary data.</text>
</comment>
<feature type="domain" description="OmpR/PhoB-type" evidence="9">
    <location>
        <begin position="123"/>
        <end position="220"/>
    </location>
</feature>
<name>A0A318SCS8_9DEIO</name>
<dbReference type="GO" id="GO:0000976">
    <property type="term" value="F:transcription cis-regulatory region binding"/>
    <property type="evidence" value="ECO:0007669"/>
    <property type="project" value="TreeGrafter"/>
</dbReference>
<dbReference type="InterPro" id="IPR039420">
    <property type="entry name" value="WalR-like"/>
</dbReference>
<organism evidence="10 11">
    <name type="scientific">Deinococcus yavapaiensis KR-236</name>
    <dbReference type="NCBI Taxonomy" id="694435"/>
    <lineage>
        <taxon>Bacteria</taxon>
        <taxon>Thermotogati</taxon>
        <taxon>Deinococcota</taxon>
        <taxon>Deinococci</taxon>
        <taxon>Deinococcales</taxon>
        <taxon>Deinococcaceae</taxon>
        <taxon>Deinococcus</taxon>
    </lineage>
</organism>
<protein>
    <submittedName>
        <fullName evidence="10">DNA-binding response OmpR family regulator</fullName>
    </submittedName>
</protein>
<dbReference type="OrthoDB" id="61040at2"/>
<keyword evidence="1 6" id="KW-0597">Phosphoprotein</keyword>
<dbReference type="RefSeq" id="WP_110886553.1">
    <property type="nucleotide sequence ID" value="NZ_QJSX01000006.1"/>
</dbReference>
<dbReference type="InterPro" id="IPR011006">
    <property type="entry name" value="CheY-like_superfamily"/>
</dbReference>
<feature type="domain" description="Response regulatory" evidence="8">
    <location>
        <begin position="4"/>
        <end position="118"/>
    </location>
</feature>
<dbReference type="Pfam" id="PF00072">
    <property type="entry name" value="Response_reg"/>
    <property type="match status" value="1"/>
</dbReference>
<dbReference type="EMBL" id="QJSX01000006">
    <property type="protein sequence ID" value="PYE54168.1"/>
    <property type="molecule type" value="Genomic_DNA"/>
</dbReference>
<dbReference type="PANTHER" id="PTHR48111">
    <property type="entry name" value="REGULATOR OF RPOS"/>
    <property type="match status" value="1"/>
</dbReference>
<dbReference type="Proteomes" id="UP000248326">
    <property type="component" value="Unassembled WGS sequence"/>
</dbReference>
<proteinExistence type="predicted"/>
<keyword evidence="4 7" id="KW-0238">DNA-binding</keyword>
<gene>
    <name evidence="10" type="ORF">DES52_106133</name>
</gene>
<dbReference type="PROSITE" id="PS51755">
    <property type="entry name" value="OMPR_PHOB"/>
    <property type="match status" value="1"/>
</dbReference>
<dbReference type="Gene3D" id="3.40.50.2300">
    <property type="match status" value="1"/>
</dbReference>